<comment type="caution">
    <text evidence="2">The sequence shown here is derived from an EMBL/GenBank/DDBJ whole genome shotgun (WGS) entry which is preliminary data.</text>
</comment>
<protein>
    <submittedName>
        <fullName evidence="2">Uncharacterized protein</fullName>
    </submittedName>
</protein>
<accession>A0A6S7GGI0</accession>
<dbReference type="EMBL" id="CACRXK020001729">
    <property type="protein sequence ID" value="CAB3990805.1"/>
    <property type="molecule type" value="Genomic_DNA"/>
</dbReference>
<feature type="compositionally biased region" description="Low complexity" evidence="1">
    <location>
        <begin position="87"/>
        <end position="98"/>
    </location>
</feature>
<name>A0A6S7GGI0_PARCT</name>
<evidence type="ECO:0000256" key="1">
    <source>
        <dbReference type="SAM" id="MobiDB-lite"/>
    </source>
</evidence>
<organism evidence="2 3">
    <name type="scientific">Paramuricea clavata</name>
    <name type="common">Red gorgonian</name>
    <name type="synonym">Violescent sea-whip</name>
    <dbReference type="NCBI Taxonomy" id="317549"/>
    <lineage>
        <taxon>Eukaryota</taxon>
        <taxon>Metazoa</taxon>
        <taxon>Cnidaria</taxon>
        <taxon>Anthozoa</taxon>
        <taxon>Octocorallia</taxon>
        <taxon>Malacalcyonacea</taxon>
        <taxon>Plexauridae</taxon>
        <taxon>Paramuricea</taxon>
    </lineage>
</organism>
<dbReference type="Proteomes" id="UP001152795">
    <property type="component" value="Unassembled WGS sequence"/>
</dbReference>
<feature type="region of interest" description="Disordered" evidence="1">
    <location>
        <begin position="81"/>
        <end position="122"/>
    </location>
</feature>
<proteinExistence type="predicted"/>
<evidence type="ECO:0000313" key="3">
    <source>
        <dbReference type="Proteomes" id="UP001152795"/>
    </source>
</evidence>
<sequence length="213" mass="24675">MHKWLLATDEPGNAIRTVLFDFRQAFDLLDHNRLITTLKSFDLPSSTINWIIDFLIDRKQLVKEQDYEIVTRINKEFNDDAVTNANESGGTSAEGGTSHYEEVEGQSSYETPAQNVTYPETKTSHKNAGYTVFDVNRLRDRNTRDDDTYQKLVKPTSSYVMPQDDRTKPCENMKMEISLPDFTELDQSRRDAENYSAYQTLLKTELCIRRKLL</sequence>
<gene>
    <name evidence="2" type="ORF">PACLA_8A008378</name>
</gene>
<keyword evidence="3" id="KW-1185">Reference proteome</keyword>
<reference evidence="2" key="1">
    <citation type="submission" date="2020-04" db="EMBL/GenBank/DDBJ databases">
        <authorList>
            <person name="Alioto T."/>
            <person name="Alioto T."/>
            <person name="Gomez Garrido J."/>
        </authorList>
    </citation>
    <scope>NUCLEOTIDE SEQUENCE</scope>
    <source>
        <strain evidence="2">A484AB</strain>
    </source>
</reference>
<dbReference type="AlphaFoldDB" id="A0A6S7GGI0"/>
<feature type="compositionally biased region" description="Polar residues" evidence="1">
    <location>
        <begin position="105"/>
        <end position="121"/>
    </location>
</feature>
<evidence type="ECO:0000313" key="2">
    <source>
        <dbReference type="EMBL" id="CAB3990805.1"/>
    </source>
</evidence>